<proteinExistence type="predicted"/>
<keyword evidence="1" id="KW-1133">Transmembrane helix</keyword>
<dbReference type="STRING" id="471514.AN477_19540"/>
<comment type="caution">
    <text evidence="2">The sequence shown here is derived from an EMBL/GenBank/DDBJ whole genome shotgun (WGS) entry which is preliminary data.</text>
</comment>
<evidence type="ECO:0000313" key="3">
    <source>
        <dbReference type="Proteomes" id="UP000050482"/>
    </source>
</evidence>
<dbReference type="PATRIC" id="fig|471514.4.peg.1006"/>
<sequence length="174" mass="19515">MRFYDTRAFKRTVRTAVKRIPIASLAITAFIGTSGFRFVPDIDKSNHKNIPTYNNAQLNDAKVTPTNMIPRPELATGLMKHVHDIHYAVVIQGNDRLYAGVELEGPKRNVAAALERAADWLARQEPSQIRVYVSADPTLVNHFHRFAADRLAHLDVGSDVVLADIERNFPDANK</sequence>
<keyword evidence="1" id="KW-0812">Transmembrane</keyword>
<keyword evidence="3" id="KW-1185">Reference proteome</keyword>
<feature type="transmembrane region" description="Helical" evidence="1">
    <location>
        <begin position="20"/>
        <end position="39"/>
    </location>
</feature>
<dbReference type="AlphaFoldDB" id="A0A0P9C9E0"/>
<organism evidence="2 3">
    <name type="scientific">Alicyclobacillus ferrooxydans</name>
    <dbReference type="NCBI Taxonomy" id="471514"/>
    <lineage>
        <taxon>Bacteria</taxon>
        <taxon>Bacillati</taxon>
        <taxon>Bacillota</taxon>
        <taxon>Bacilli</taxon>
        <taxon>Bacillales</taxon>
        <taxon>Alicyclobacillaceae</taxon>
        <taxon>Alicyclobacillus</taxon>
    </lineage>
</organism>
<evidence type="ECO:0000256" key="1">
    <source>
        <dbReference type="SAM" id="Phobius"/>
    </source>
</evidence>
<protein>
    <submittedName>
        <fullName evidence="2">Uncharacterized protein</fullName>
    </submittedName>
</protein>
<gene>
    <name evidence="2" type="ORF">AN477_19540</name>
</gene>
<dbReference type="EMBL" id="LJCO01000085">
    <property type="protein sequence ID" value="KPV41972.1"/>
    <property type="molecule type" value="Genomic_DNA"/>
</dbReference>
<reference evidence="2 3" key="1">
    <citation type="submission" date="2015-09" db="EMBL/GenBank/DDBJ databases">
        <title>Draft genome sequence of Alicyclobacillus ferrooxydans DSM 22381.</title>
        <authorList>
            <person name="Hemp J."/>
        </authorList>
    </citation>
    <scope>NUCLEOTIDE SEQUENCE [LARGE SCALE GENOMIC DNA]</scope>
    <source>
        <strain evidence="2 3">TC-34</strain>
    </source>
</reference>
<accession>A0A0P9C9E0</accession>
<keyword evidence="1" id="KW-0472">Membrane</keyword>
<dbReference type="OrthoDB" id="9901814at2"/>
<name>A0A0P9C9E0_9BACL</name>
<dbReference type="Proteomes" id="UP000050482">
    <property type="component" value="Unassembled WGS sequence"/>
</dbReference>
<dbReference type="RefSeq" id="WP_054970873.1">
    <property type="nucleotide sequence ID" value="NZ_LJCO01000085.1"/>
</dbReference>
<evidence type="ECO:0000313" key="2">
    <source>
        <dbReference type="EMBL" id="KPV41972.1"/>
    </source>
</evidence>